<protein>
    <submittedName>
        <fullName evidence="1">Uncharacterized protein</fullName>
    </submittedName>
</protein>
<gene>
    <name evidence="1" type="ORF">VZT92_014439</name>
</gene>
<name>A0AAW1EZX3_ZOAVI</name>
<comment type="caution">
    <text evidence="1">The sequence shown here is derived from an EMBL/GenBank/DDBJ whole genome shotgun (WGS) entry which is preliminary data.</text>
</comment>
<dbReference type="AlphaFoldDB" id="A0AAW1EZX3"/>
<dbReference type="Proteomes" id="UP001488805">
    <property type="component" value="Unassembled WGS sequence"/>
</dbReference>
<keyword evidence="2" id="KW-1185">Reference proteome</keyword>
<sequence length="89" mass="9990">MNPSGPPGGFTEECDSRNVYHDIYAIPVGSGHLHYQNERLSGRANDGVIVIMDGVYWAHEDAPIRSSAVHRFTTFINTGMDEKFQRHTN</sequence>
<evidence type="ECO:0000313" key="1">
    <source>
        <dbReference type="EMBL" id="KAK9527923.1"/>
    </source>
</evidence>
<organism evidence="1 2">
    <name type="scientific">Zoarces viviparus</name>
    <name type="common">Viviparous eelpout</name>
    <name type="synonym">Blennius viviparus</name>
    <dbReference type="NCBI Taxonomy" id="48416"/>
    <lineage>
        <taxon>Eukaryota</taxon>
        <taxon>Metazoa</taxon>
        <taxon>Chordata</taxon>
        <taxon>Craniata</taxon>
        <taxon>Vertebrata</taxon>
        <taxon>Euteleostomi</taxon>
        <taxon>Actinopterygii</taxon>
        <taxon>Neopterygii</taxon>
        <taxon>Teleostei</taxon>
        <taxon>Neoteleostei</taxon>
        <taxon>Acanthomorphata</taxon>
        <taxon>Eupercaria</taxon>
        <taxon>Perciformes</taxon>
        <taxon>Cottioidei</taxon>
        <taxon>Zoarcales</taxon>
        <taxon>Zoarcidae</taxon>
        <taxon>Zoarcinae</taxon>
        <taxon>Zoarces</taxon>
    </lineage>
</organism>
<dbReference type="EMBL" id="JBCEZU010000112">
    <property type="protein sequence ID" value="KAK9527923.1"/>
    <property type="molecule type" value="Genomic_DNA"/>
</dbReference>
<proteinExistence type="predicted"/>
<reference evidence="1 2" key="1">
    <citation type="journal article" date="2024" name="Genome Biol. Evol.">
        <title>Chromosome-level genome assembly of the viviparous eelpout Zoarces viviparus.</title>
        <authorList>
            <person name="Fuhrmann N."/>
            <person name="Brasseur M.V."/>
            <person name="Bakowski C.E."/>
            <person name="Podsiadlowski L."/>
            <person name="Prost S."/>
            <person name="Krehenwinkel H."/>
            <person name="Mayer C."/>
        </authorList>
    </citation>
    <scope>NUCLEOTIDE SEQUENCE [LARGE SCALE GENOMIC DNA]</scope>
    <source>
        <strain evidence="1">NO-MEL_2022_Ind0_liver</strain>
    </source>
</reference>
<accession>A0AAW1EZX3</accession>
<evidence type="ECO:0000313" key="2">
    <source>
        <dbReference type="Proteomes" id="UP001488805"/>
    </source>
</evidence>